<accession>A0A9W7B2E6</accession>
<dbReference type="InterPro" id="IPR001849">
    <property type="entry name" value="PH_domain"/>
</dbReference>
<name>A0A9W7B2E6_9STRA</name>
<gene>
    <name evidence="2" type="ORF">TL16_g07757</name>
</gene>
<dbReference type="InterPro" id="IPR011993">
    <property type="entry name" value="PH-like_dom_sf"/>
</dbReference>
<dbReference type="PANTHER" id="PTHR14336">
    <property type="entry name" value="TANDEM PH DOMAIN CONTAINING PROTEIN"/>
    <property type="match status" value="1"/>
</dbReference>
<organism evidence="2 3">
    <name type="scientific">Triparma laevis f. inornata</name>
    <dbReference type="NCBI Taxonomy" id="1714386"/>
    <lineage>
        <taxon>Eukaryota</taxon>
        <taxon>Sar</taxon>
        <taxon>Stramenopiles</taxon>
        <taxon>Ochrophyta</taxon>
        <taxon>Bolidophyceae</taxon>
        <taxon>Parmales</taxon>
        <taxon>Triparmaceae</taxon>
        <taxon>Triparma</taxon>
    </lineage>
</organism>
<dbReference type="Gene3D" id="2.30.29.30">
    <property type="entry name" value="Pleckstrin-homology domain (PH domain)/Phosphotyrosine-binding domain (PTB)"/>
    <property type="match status" value="1"/>
</dbReference>
<evidence type="ECO:0000313" key="3">
    <source>
        <dbReference type="Proteomes" id="UP001162640"/>
    </source>
</evidence>
<dbReference type="SUPFAM" id="SSF50729">
    <property type="entry name" value="PH domain-like"/>
    <property type="match status" value="1"/>
</dbReference>
<dbReference type="Pfam" id="PF00169">
    <property type="entry name" value="PH"/>
    <property type="match status" value="1"/>
</dbReference>
<evidence type="ECO:0000259" key="1">
    <source>
        <dbReference type="PROSITE" id="PS50003"/>
    </source>
</evidence>
<dbReference type="InterPro" id="IPR051707">
    <property type="entry name" value="PI-Interact_SigTrans_Reg"/>
</dbReference>
<evidence type="ECO:0000313" key="2">
    <source>
        <dbReference type="EMBL" id="GMH78325.1"/>
    </source>
</evidence>
<sequence length="119" mass="13885">MSDRASNRFECVRVEPGEIHKQGYLTKLGGAHDGKQGNWKRRYMVLKDDLFYYEDETHFEKGRDPKGVIRLDSFFCIKKDGENPDNEFTIFAVPKPLICHAESKEELNSWVKTIARFGR</sequence>
<dbReference type="EMBL" id="BLQM01000248">
    <property type="protein sequence ID" value="GMH78325.1"/>
    <property type="molecule type" value="Genomic_DNA"/>
</dbReference>
<reference evidence="3" key="1">
    <citation type="journal article" date="2023" name="Commun. Biol.">
        <title>Genome analysis of Parmales, the sister group of diatoms, reveals the evolutionary specialization of diatoms from phago-mixotrophs to photoautotrophs.</title>
        <authorList>
            <person name="Ban H."/>
            <person name="Sato S."/>
            <person name="Yoshikawa S."/>
            <person name="Yamada K."/>
            <person name="Nakamura Y."/>
            <person name="Ichinomiya M."/>
            <person name="Sato N."/>
            <person name="Blanc-Mathieu R."/>
            <person name="Endo H."/>
            <person name="Kuwata A."/>
            <person name="Ogata H."/>
        </authorList>
    </citation>
    <scope>NUCLEOTIDE SEQUENCE [LARGE SCALE GENOMIC DNA]</scope>
</reference>
<dbReference type="PROSITE" id="PS50003">
    <property type="entry name" value="PH_DOMAIN"/>
    <property type="match status" value="1"/>
</dbReference>
<comment type="caution">
    <text evidence="2">The sequence shown here is derived from an EMBL/GenBank/DDBJ whole genome shotgun (WGS) entry which is preliminary data.</text>
</comment>
<dbReference type="SMART" id="SM00233">
    <property type="entry name" value="PH"/>
    <property type="match status" value="1"/>
</dbReference>
<dbReference type="Proteomes" id="UP001162640">
    <property type="component" value="Unassembled WGS sequence"/>
</dbReference>
<dbReference type="PANTHER" id="PTHR14336:SF8">
    <property type="entry name" value="PROTEIN OPY1"/>
    <property type="match status" value="1"/>
</dbReference>
<feature type="domain" description="PH" evidence="1">
    <location>
        <begin position="18"/>
        <end position="119"/>
    </location>
</feature>
<protein>
    <recommendedName>
        <fullName evidence="1">PH domain-containing protein</fullName>
    </recommendedName>
</protein>
<dbReference type="AlphaFoldDB" id="A0A9W7B2E6"/>
<proteinExistence type="predicted"/>